<keyword evidence="3" id="KW-0813">Transport</keyword>
<dbReference type="EMBL" id="EAAA01002378">
    <property type="status" value="NOT_ANNOTATED_CDS"/>
    <property type="molecule type" value="Genomic_DNA"/>
</dbReference>
<evidence type="ECO:0000256" key="2">
    <source>
        <dbReference type="ARBA" id="ARBA00005892"/>
    </source>
</evidence>
<protein>
    <submittedName>
        <fullName evidence="5">Uncharacterized protein</fullName>
    </submittedName>
</protein>
<proteinExistence type="inferred from homology"/>
<evidence type="ECO:0000313" key="6">
    <source>
        <dbReference type="Proteomes" id="UP000008144"/>
    </source>
</evidence>
<reference evidence="5" key="4">
    <citation type="submission" date="2025-09" db="UniProtKB">
        <authorList>
            <consortium name="Ensembl"/>
        </authorList>
    </citation>
    <scope>IDENTIFICATION</scope>
</reference>
<name>H2XTF8_CIOIN</name>
<reference evidence="5" key="3">
    <citation type="submission" date="2025-08" db="UniProtKB">
        <authorList>
            <consortium name="Ensembl"/>
        </authorList>
    </citation>
    <scope>IDENTIFICATION</scope>
</reference>
<dbReference type="PANTHER" id="PTHR31344:SF0">
    <property type="entry name" value="NUCLEAR PORE COMPLEX PROTEIN NUP205"/>
    <property type="match status" value="1"/>
</dbReference>
<dbReference type="Ensembl" id="ENSCINT00000035136.1">
    <property type="protein sequence ID" value="ENSCINP00000032942.1"/>
    <property type="gene ID" value="ENSCING00000024839.1"/>
</dbReference>
<dbReference type="PANTHER" id="PTHR31344">
    <property type="entry name" value="NUCLEAR PORE COMPLEX PROTEIN NUP205"/>
    <property type="match status" value="1"/>
</dbReference>
<keyword evidence="4" id="KW-0539">Nucleus</keyword>
<dbReference type="Pfam" id="PF11894">
    <property type="entry name" value="Nup192"/>
    <property type="match status" value="1"/>
</dbReference>
<evidence type="ECO:0000313" key="5">
    <source>
        <dbReference type="Ensembl" id="ENSCINP00000032942.1"/>
    </source>
</evidence>
<comment type="subcellular location">
    <subcellularLocation>
        <location evidence="1">Nucleus</location>
    </subcellularLocation>
</comment>
<dbReference type="Proteomes" id="UP000008144">
    <property type="component" value="Chromosome 7"/>
</dbReference>
<comment type="similarity">
    <text evidence="2">Belongs to the NUP186/NUP192/NUP205 family.</text>
</comment>
<reference evidence="6" key="1">
    <citation type="journal article" date="2002" name="Science">
        <title>The draft genome of Ciona intestinalis: insights into chordate and vertebrate origins.</title>
        <authorList>
            <person name="Dehal P."/>
            <person name="Satou Y."/>
            <person name="Campbell R.K."/>
            <person name="Chapman J."/>
            <person name="Degnan B."/>
            <person name="De Tomaso A."/>
            <person name="Davidson B."/>
            <person name="Di Gregorio A."/>
            <person name="Gelpke M."/>
            <person name="Goodstein D.M."/>
            <person name="Harafuji N."/>
            <person name="Hastings K.E."/>
            <person name="Ho I."/>
            <person name="Hotta K."/>
            <person name="Huang W."/>
            <person name="Kawashima T."/>
            <person name="Lemaire P."/>
            <person name="Martinez D."/>
            <person name="Meinertzhagen I.A."/>
            <person name="Necula S."/>
            <person name="Nonaka M."/>
            <person name="Putnam N."/>
            <person name="Rash S."/>
            <person name="Saiga H."/>
            <person name="Satake M."/>
            <person name="Terry A."/>
            <person name="Yamada L."/>
            <person name="Wang H.G."/>
            <person name="Awazu S."/>
            <person name="Azumi K."/>
            <person name="Boore J."/>
            <person name="Branno M."/>
            <person name="Chin-Bow S."/>
            <person name="DeSantis R."/>
            <person name="Doyle S."/>
            <person name="Francino P."/>
            <person name="Keys D.N."/>
            <person name="Haga S."/>
            <person name="Hayashi H."/>
            <person name="Hino K."/>
            <person name="Imai K.S."/>
            <person name="Inaba K."/>
            <person name="Kano S."/>
            <person name="Kobayashi K."/>
            <person name="Kobayashi M."/>
            <person name="Lee B.I."/>
            <person name="Makabe K.W."/>
            <person name="Manohar C."/>
            <person name="Matassi G."/>
            <person name="Medina M."/>
            <person name="Mochizuki Y."/>
            <person name="Mount S."/>
            <person name="Morishita T."/>
            <person name="Miura S."/>
            <person name="Nakayama A."/>
            <person name="Nishizaka S."/>
            <person name="Nomoto H."/>
            <person name="Ohta F."/>
            <person name="Oishi K."/>
            <person name="Rigoutsos I."/>
            <person name="Sano M."/>
            <person name="Sasaki A."/>
            <person name="Sasakura Y."/>
            <person name="Shoguchi E."/>
            <person name="Shin-i T."/>
            <person name="Spagnuolo A."/>
            <person name="Stainier D."/>
            <person name="Suzuki M.M."/>
            <person name="Tassy O."/>
            <person name="Takatori N."/>
            <person name="Tokuoka M."/>
            <person name="Yagi K."/>
            <person name="Yoshizaki F."/>
            <person name="Wada S."/>
            <person name="Zhang C."/>
            <person name="Hyatt P.D."/>
            <person name="Larimer F."/>
            <person name="Detter C."/>
            <person name="Doggett N."/>
            <person name="Glavina T."/>
            <person name="Hawkins T."/>
            <person name="Richardson P."/>
            <person name="Lucas S."/>
            <person name="Kohara Y."/>
            <person name="Levine M."/>
            <person name="Satoh N."/>
            <person name="Rokhsar D.S."/>
        </authorList>
    </citation>
    <scope>NUCLEOTIDE SEQUENCE [LARGE SCALE GENOMIC DNA]</scope>
</reference>
<keyword evidence="6" id="KW-1185">Reference proteome</keyword>
<reference evidence="5" key="2">
    <citation type="journal article" date="2008" name="Genome Biol.">
        <title>Improved genome assembly and evidence-based global gene model set for the chordate Ciona intestinalis: new insight into intron and operon populations.</title>
        <authorList>
            <person name="Satou Y."/>
            <person name="Mineta K."/>
            <person name="Ogasawara M."/>
            <person name="Sasakura Y."/>
            <person name="Shoguchi E."/>
            <person name="Ueno K."/>
            <person name="Yamada L."/>
            <person name="Matsumoto J."/>
            <person name="Wasserscheid J."/>
            <person name="Dewar K."/>
            <person name="Wiley G.B."/>
            <person name="Macmil S.L."/>
            <person name="Roe B.A."/>
            <person name="Zeller R.W."/>
            <person name="Hastings K.E."/>
            <person name="Lemaire P."/>
            <person name="Lindquist E."/>
            <person name="Endo T."/>
            <person name="Hotta K."/>
            <person name="Inaba K."/>
        </authorList>
    </citation>
    <scope>NUCLEOTIDE SEQUENCE [LARGE SCALE GENOMIC DNA]</scope>
    <source>
        <strain evidence="5">wild type</strain>
    </source>
</reference>
<evidence type="ECO:0000256" key="1">
    <source>
        <dbReference type="ARBA" id="ARBA00004123"/>
    </source>
</evidence>
<organism evidence="5 6">
    <name type="scientific">Ciona intestinalis</name>
    <name type="common">Transparent sea squirt</name>
    <name type="synonym">Ascidia intestinalis</name>
    <dbReference type="NCBI Taxonomy" id="7719"/>
    <lineage>
        <taxon>Eukaryota</taxon>
        <taxon>Metazoa</taxon>
        <taxon>Chordata</taxon>
        <taxon>Tunicata</taxon>
        <taxon>Ascidiacea</taxon>
        <taxon>Phlebobranchia</taxon>
        <taxon>Cionidae</taxon>
        <taxon>Ciona</taxon>
    </lineage>
</organism>
<dbReference type="GeneTree" id="ENSGT00390000004003"/>
<evidence type="ECO:0000256" key="4">
    <source>
        <dbReference type="ARBA" id="ARBA00023242"/>
    </source>
</evidence>
<accession>H2XTF8</accession>
<dbReference type="AlphaFoldDB" id="H2XTF8"/>
<sequence length="231" mass="26252">MELNNWSPFKDLFTASQDFALRNSQASTHLLRSLLRKHKPELLSLLKNSPQNATHREKLKNSHSVGLVINENESPKVFEQTFIDEAIIISDMFKLNELAAVDLLLTGEQQTPNYPNYSRGLVAVLLYWDGRRNLASSLRTLVQCRRGATWTLDISPEGTSMVTSFSDELLSNGMTQQILKLLREIKVEAEMEKLASQRGLGDSKHRKQVRDLITEVRQCLAETLFYFAGQS</sequence>
<dbReference type="HOGENOM" id="CLU_057768_0_0_1"/>
<dbReference type="STRING" id="7719.ENSCINP00000032942"/>
<dbReference type="InParanoid" id="H2XTF8"/>
<dbReference type="InterPro" id="IPR021827">
    <property type="entry name" value="Nup186/Nup192/Nup205"/>
</dbReference>
<dbReference type="OMA" id="TWIPRID"/>
<evidence type="ECO:0000256" key="3">
    <source>
        <dbReference type="ARBA" id="ARBA00022448"/>
    </source>
</evidence>
<dbReference type="GO" id="GO:0005643">
    <property type="term" value="C:nuclear pore"/>
    <property type="evidence" value="ECO:0007669"/>
    <property type="project" value="InterPro"/>
</dbReference>